<gene>
    <name evidence="7" type="ordered locus">ESA_04059</name>
</gene>
<dbReference type="EMBL" id="CP000783">
    <property type="protein sequence ID" value="ABU79240.1"/>
    <property type="molecule type" value="Genomic_DNA"/>
</dbReference>
<dbReference type="GO" id="GO:0061594">
    <property type="term" value="F:6-deoxy-6-sulfofructose kinase activity"/>
    <property type="evidence" value="ECO:0007669"/>
    <property type="project" value="UniProtKB-UniRule"/>
</dbReference>
<dbReference type="Pfam" id="PF00294">
    <property type="entry name" value="PfkB"/>
    <property type="match status" value="1"/>
</dbReference>
<reference evidence="7 8" key="1">
    <citation type="journal article" date="2010" name="PLoS ONE">
        <title>Genome sequence of Cronobacter sakazakii BAA-894 and comparative genomic hybridization analysis with other Cronobacter species.</title>
        <authorList>
            <person name="Kucerova E."/>
            <person name="Clifton S.W."/>
            <person name="Xia X.Q."/>
            <person name="Long F."/>
            <person name="Porwollik S."/>
            <person name="Fulton L."/>
            <person name="Fronick C."/>
            <person name="Minx P."/>
            <person name="Kyung K."/>
            <person name="Warren W."/>
            <person name="Fulton R."/>
            <person name="Feng D."/>
            <person name="Wollam A."/>
            <person name="Shah N."/>
            <person name="Bhonagiri V."/>
            <person name="Nash W.E."/>
            <person name="Hallsworth-Pepin K."/>
            <person name="Wilson R.K."/>
            <person name="McClelland M."/>
            <person name="Forsythe S.J."/>
        </authorList>
    </citation>
    <scope>NUCLEOTIDE SEQUENCE [LARGE SCALE GENOMIC DNA]</scope>
    <source>
        <strain evidence="7 8">ATCC BAA-894</strain>
    </source>
</reference>
<proteinExistence type="inferred from homology"/>
<feature type="binding site" evidence="4">
    <location>
        <position position="266"/>
    </location>
    <ligand>
        <name>6-deoxy-6-sulfo-D-fructose</name>
        <dbReference type="ChEBI" id="CHEBI:77133"/>
    </ligand>
</feature>
<dbReference type="InterPro" id="IPR011611">
    <property type="entry name" value="PfkB_dom"/>
</dbReference>
<dbReference type="HOGENOM" id="CLU_027634_2_2_6"/>
<dbReference type="PROSITE" id="PS00584">
    <property type="entry name" value="PFKB_KINASES_2"/>
    <property type="match status" value="1"/>
</dbReference>
<feature type="binding site" evidence="4">
    <location>
        <position position="238"/>
    </location>
    <ligand>
        <name>ATP</name>
        <dbReference type="ChEBI" id="CHEBI:30616"/>
    </ligand>
</feature>
<dbReference type="CDD" id="cd01945">
    <property type="entry name" value="ribokinase_group_B"/>
    <property type="match status" value="1"/>
</dbReference>
<evidence type="ECO:0000259" key="6">
    <source>
        <dbReference type="Pfam" id="PF00294"/>
    </source>
</evidence>
<evidence type="ECO:0000256" key="1">
    <source>
        <dbReference type="ARBA" id="ARBA00010688"/>
    </source>
</evidence>
<keyword evidence="2 4" id="KW-0808">Transferase</keyword>
<dbReference type="InterPro" id="IPR002139">
    <property type="entry name" value="Ribo/fructo_kinase"/>
</dbReference>
<feature type="binding site" evidence="4">
    <location>
        <position position="48"/>
    </location>
    <ligand>
        <name>6-deoxy-6-sulfo-D-fructose</name>
        <dbReference type="ChEBI" id="CHEBI:77133"/>
    </ligand>
</feature>
<comment type="similarity">
    <text evidence="1 4 5">Belongs to the carbohydrate kinase PfkB family.</text>
</comment>
<dbReference type="InterPro" id="IPR002173">
    <property type="entry name" value="Carboh/pur_kinase_PfkB_CS"/>
</dbReference>
<feature type="domain" description="Carbohydrate kinase PfkB" evidence="6">
    <location>
        <begin position="24"/>
        <end position="308"/>
    </location>
</feature>
<dbReference type="SUPFAM" id="SSF53613">
    <property type="entry name" value="Ribokinase-like"/>
    <property type="match status" value="1"/>
</dbReference>
<dbReference type="HAMAP" id="MF_00999">
    <property type="entry name" value="SF_kinase"/>
    <property type="match status" value="1"/>
</dbReference>
<evidence type="ECO:0000313" key="7">
    <source>
        <dbReference type="EMBL" id="ABU79240.1"/>
    </source>
</evidence>
<dbReference type="GO" id="GO:0016301">
    <property type="term" value="F:kinase activity"/>
    <property type="evidence" value="ECO:0007669"/>
    <property type="project" value="UniProtKB-KW"/>
</dbReference>
<dbReference type="Gene3D" id="3.40.1190.20">
    <property type="match status" value="1"/>
</dbReference>
<keyword evidence="4" id="KW-0119">Carbohydrate metabolism</keyword>
<feature type="binding site" evidence="4">
    <location>
        <position position="60"/>
    </location>
    <ligand>
        <name>6-deoxy-6-sulfo-D-fructose</name>
        <dbReference type="ChEBI" id="CHEBI:77133"/>
    </ligand>
</feature>
<organism evidence="7 8">
    <name type="scientific">Cronobacter sakazakii (strain ATCC BAA-894)</name>
    <name type="common">Enterobacter sakazakii</name>
    <dbReference type="NCBI Taxonomy" id="290339"/>
    <lineage>
        <taxon>Bacteria</taxon>
        <taxon>Pseudomonadati</taxon>
        <taxon>Pseudomonadota</taxon>
        <taxon>Gammaproteobacteria</taxon>
        <taxon>Enterobacterales</taxon>
        <taxon>Enterobacteriaceae</taxon>
        <taxon>Cronobacter</taxon>
    </lineage>
</organism>
<keyword evidence="8" id="KW-1185">Reference proteome</keyword>
<feature type="binding site" evidence="4">
    <location>
        <position position="34"/>
    </location>
    <ligand>
        <name>6-deoxy-6-sulfo-D-fructose</name>
        <dbReference type="ChEBI" id="CHEBI:77133"/>
    </ligand>
</feature>
<evidence type="ECO:0000256" key="5">
    <source>
        <dbReference type="RuleBase" id="RU003704"/>
    </source>
</evidence>
<evidence type="ECO:0000313" key="8">
    <source>
        <dbReference type="Proteomes" id="UP000000260"/>
    </source>
</evidence>
<dbReference type="PANTHER" id="PTHR10584:SF157">
    <property type="entry name" value="SULFOFRUCTOSE KINASE"/>
    <property type="match status" value="1"/>
</dbReference>
<name>A7MQD2_CROS8</name>
<dbReference type="EC" id="2.7.1.184" evidence="4"/>
<dbReference type="InterPro" id="IPR030877">
    <property type="entry name" value="SF_kinase"/>
</dbReference>
<evidence type="ECO:0000256" key="2">
    <source>
        <dbReference type="ARBA" id="ARBA00022679"/>
    </source>
</evidence>
<feature type="binding site" evidence="4">
    <location>
        <position position="159"/>
    </location>
    <ligand>
        <name>6-deoxy-6-sulfo-D-fructose</name>
        <dbReference type="ChEBI" id="CHEBI:77133"/>
    </ligand>
</feature>
<accession>A7MQD2</accession>
<dbReference type="Proteomes" id="UP000000260">
    <property type="component" value="Chromosome"/>
</dbReference>
<dbReference type="AlphaFoldDB" id="A7MQD2"/>
<feature type="binding site" evidence="4">
    <location>
        <position position="233"/>
    </location>
    <ligand>
        <name>ATP</name>
        <dbReference type="ChEBI" id="CHEBI:30616"/>
    </ligand>
</feature>
<dbReference type="PANTHER" id="PTHR10584">
    <property type="entry name" value="SUGAR KINASE"/>
    <property type="match status" value="1"/>
</dbReference>
<dbReference type="GO" id="GO:0005524">
    <property type="term" value="F:ATP binding"/>
    <property type="evidence" value="ECO:0007669"/>
    <property type="project" value="UniProtKB-KW"/>
</dbReference>
<protein>
    <recommendedName>
        <fullName evidence="4">Sulfofructose kinase</fullName>
        <shortName evidence="4">SF kinase</shortName>
        <ecNumber evidence="4">2.7.1.184</ecNumber>
    </recommendedName>
</protein>
<evidence type="ECO:0000256" key="3">
    <source>
        <dbReference type="ARBA" id="ARBA00022777"/>
    </source>
</evidence>
<dbReference type="GO" id="GO:1902777">
    <property type="term" value="P:6-sulfoquinovose(1-) catabolic process"/>
    <property type="evidence" value="ECO:0007669"/>
    <property type="project" value="UniProtKB-UniRule"/>
</dbReference>
<dbReference type="KEGG" id="esa:ESA_04059"/>
<keyword evidence="4" id="KW-0067">ATP-binding</keyword>
<dbReference type="GO" id="GO:0006796">
    <property type="term" value="P:phosphate-containing compound metabolic process"/>
    <property type="evidence" value="ECO:0007669"/>
    <property type="project" value="UniProtKB-ARBA"/>
</dbReference>
<feature type="binding site" evidence="4">
    <location>
        <position position="265"/>
    </location>
    <ligand>
        <name>ATP</name>
        <dbReference type="ChEBI" id="CHEBI:30616"/>
    </ligand>
</feature>
<dbReference type="PRINTS" id="PR00990">
    <property type="entry name" value="RIBOKINASE"/>
</dbReference>
<sequence length="320" mass="33875">MLIDRNRDGRRPVLSANREEAMVRIACVGIAVQDRIYTLEALPHEGGKYVAQQYREVGGGPAATAAVAAARLGAQVDFIGRVGDDATGAQLFAELESLGVNTSRARQITGARSSQSAILVDAAGERVIVNYPSPDLPDDADWLDGIDFGRYDAVLADVRWHEGATRALTLARRAGVMTLLDGDVTPQDIRSLVALSDHAAFSAPGLARLAPGLAPQDALKTTKTLTNGHVYVTLGKEGCLWLENDDTLHRQAGFTVEAVDTTGAGDVFHGALAVMLARGESPQEAVRFASAVAALKCTRPGGRAGIPDCDQTRSFLSLFV</sequence>
<dbReference type="InterPro" id="IPR029056">
    <property type="entry name" value="Ribokinase-like"/>
</dbReference>
<feature type="binding site" evidence="4">
    <location>
        <position position="116"/>
    </location>
    <ligand>
        <name>6-deoxy-6-sulfo-D-fructose</name>
        <dbReference type="ChEBI" id="CHEBI:77133"/>
    </ligand>
</feature>
<keyword evidence="4" id="KW-0547">Nucleotide-binding</keyword>
<feature type="binding site" evidence="4">
    <location>
        <position position="235"/>
    </location>
    <ligand>
        <name>ATP</name>
        <dbReference type="ChEBI" id="CHEBI:30616"/>
    </ligand>
</feature>
<comment type="function">
    <text evidence="4">Phosphorylates 6-deoxy-6-sulfo-D-fructose (SF) to 6-deoxy-6-sulfo-D-fructose 1-phosphate (SFP).</text>
</comment>
<comment type="catalytic activity">
    <reaction evidence="4">
        <text>6-deoxy-6-sulfo-D-fructose + ATP = 6-deoxy-6-sulfo-D-fructose 1-phosphate + ADP + H(+)</text>
        <dbReference type="Rhea" id="RHEA:40443"/>
        <dbReference type="ChEBI" id="CHEBI:15378"/>
        <dbReference type="ChEBI" id="CHEBI:30616"/>
        <dbReference type="ChEBI" id="CHEBI:77133"/>
        <dbReference type="ChEBI" id="CHEBI:77134"/>
        <dbReference type="ChEBI" id="CHEBI:456216"/>
        <dbReference type="EC" id="2.7.1.184"/>
    </reaction>
</comment>
<keyword evidence="3 4" id="KW-0418">Kinase</keyword>
<dbReference type="GO" id="GO:0005829">
    <property type="term" value="C:cytosol"/>
    <property type="evidence" value="ECO:0007669"/>
    <property type="project" value="TreeGrafter"/>
</dbReference>
<evidence type="ECO:0000256" key="4">
    <source>
        <dbReference type="HAMAP-Rule" id="MF_00999"/>
    </source>
</evidence>